<dbReference type="InterPro" id="IPR041492">
    <property type="entry name" value="HAD_2"/>
</dbReference>
<dbReference type="PANTHER" id="PTHR46470:SF2">
    <property type="entry name" value="GLYCERALDEHYDE 3-PHOSPHATE PHOSPHATASE"/>
    <property type="match status" value="1"/>
</dbReference>
<evidence type="ECO:0000256" key="1">
    <source>
        <dbReference type="ARBA" id="ARBA00022723"/>
    </source>
</evidence>
<sequence>MQEKNIILVDCFNTIFLRRKSPKDVLYEWAEKLGNKYFIEPAFIIKLFKRYRFKLCKKQFFKNLETEFVFDDVLSLMTEYLKKNISNYPSPHLFNDAKELYIETELENLYLNEKVVKLLKEYKEKQKKIYVVSDFYCQKDVLNKWFESFNISYLFDDIFVSCEFKKTKFSGKLYKEVIKKLNIKRSETLMIGDNRHSDIFNARIRRIKAKHIKTKYEKTTPDLKLKLKFGNNKLIFDEIFSEFGDKYNYSNYAFPLYIFTKRLYEKLKLENKHNVFFLSREGQFLKKLFDRYCEAVKARSYENFDITSHYLLASRNSLQAATLKPLQEETFKYIFKSAWFGLSVRNFLITLTFSDKQITLIEKELNLNIDKVTRNFKNSRSFKKLKECETFKKLYEEKRLEQNKAFKLYLDSFNVNFNEESLTIVDIGFNGTMQALFNEFFENKIQITGYYIASLKKGSSKSKKFGLLYDKYNKKQLGSSINYHNKHYYEQICRADHSRVDNYAITQGKPTIIFDKKIDDNKAYLEIIAPLQEQIIYKFDKIANLDYFALSNIEAEGTKYYYKLVANKTKEDSAWLIKSQDSYHDSFAVIGFSMKNFKRNLRKLGFKLWDLGFLITKYCRAKSLKYKLKK</sequence>
<organism evidence="4 5">
    <name type="scientific">Candidatus Caccopulliclostridium gallistercoris</name>
    <dbReference type="NCBI Taxonomy" id="2840719"/>
    <lineage>
        <taxon>Bacteria</taxon>
        <taxon>Bacillati</taxon>
        <taxon>Bacillota</taxon>
        <taxon>Clostridia</taxon>
        <taxon>Candidatus Caccopulliclostridium</taxon>
    </lineage>
</organism>
<keyword evidence="3" id="KW-0460">Magnesium</keyword>
<dbReference type="InterPro" id="IPR036412">
    <property type="entry name" value="HAD-like_sf"/>
</dbReference>
<accession>A0A9D1SY80</accession>
<evidence type="ECO:0000256" key="2">
    <source>
        <dbReference type="ARBA" id="ARBA00022801"/>
    </source>
</evidence>
<dbReference type="SUPFAM" id="SSF56784">
    <property type="entry name" value="HAD-like"/>
    <property type="match status" value="1"/>
</dbReference>
<protein>
    <submittedName>
        <fullName evidence="4">HAD hydrolase-like protein</fullName>
    </submittedName>
</protein>
<keyword evidence="2 4" id="KW-0378">Hydrolase</keyword>
<dbReference type="Pfam" id="PF13419">
    <property type="entry name" value="HAD_2"/>
    <property type="match status" value="1"/>
</dbReference>
<evidence type="ECO:0000313" key="5">
    <source>
        <dbReference type="Proteomes" id="UP000886861"/>
    </source>
</evidence>
<dbReference type="CDD" id="cd01427">
    <property type="entry name" value="HAD_like"/>
    <property type="match status" value="1"/>
</dbReference>
<keyword evidence="1" id="KW-0479">Metal-binding</keyword>
<dbReference type="Proteomes" id="UP000886861">
    <property type="component" value="Unassembled WGS sequence"/>
</dbReference>
<reference evidence="4" key="1">
    <citation type="submission" date="2020-10" db="EMBL/GenBank/DDBJ databases">
        <authorList>
            <person name="Gilroy R."/>
        </authorList>
    </citation>
    <scope>NUCLEOTIDE SEQUENCE</scope>
    <source>
        <strain evidence="4">CHK186-9395</strain>
    </source>
</reference>
<comment type="caution">
    <text evidence="4">The sequence shown here is derived from an EMBL/GenBank/DDBJ whole genome shotgun (WGS) entry which is preliminary data.</text>
</comment>
<dbReference type="InterPro" id="IPR051400">
    <property type="entry name" value="HAD-like_hydrolase"/>
</dbReference>
<dbReference type="GO" id="GO:0016791">
    <property type="term" value="F:phosphatase activity"/>
    <property type="evidence" value="ECO:0007669"/>
    <property type="project" value="TreeGrafter"/>
</dbReference>
<evidence type="ECO:0000313" key="4">
    <source>
        <dbReference type="EMBL" id="HIV01135.1"/>
    </source>
</evidence>
<dbReference type="EMBL" id="DVOJ01000004">
    <property type="protein sequence ID" value="HIV01135.1"/>
    <property type="molecule type" value="Genomic_DNA"/>
</dbReference>
<name>A0A9D1SY80_9FIRM</name>
<dbReference type="InterPro" id="IPR023214">
    <property type="entry name" value="HAD_sf"/>
</dbReference>
<dbReference type="GO" id="GO:0046872">
    <property type="term" value="F:metal ion binding"/>
    <property type="evidence" value="ECO:0007669"/>
    <property type="project" value="UniProtKB-KW"/>
</dbReference>
<reference evidence="4" key="2">
    <citation type="journal article" date="2021" name="PeerJ">
        <title>Extensive microbial diversity within the chicken gut microbiome revealed by metagenomics and culture.</title>
        <authorList>
            <person name="Gilroy R."/>
            <person name="Ravi A."/>
            <person name="Getino M."/>
            <person name="Pursley I."/>
            <person name="Horton D.L."/>
            <person name="Alikhan N.F."/>
            <person name="Baker D."/>
            <person name="Gharbi K."/>
            <person name="Hall N."/>
            <person name="Watson M."/>
            <person name="Adriaenssens E.M."/>
            <person name="Foster-Nyarko E."/>
            <person name="Jarju S."/>
            <person name="Secka A."/>
            <person name="Antonio M."/>
            <person name="Oren A."/>
            <person name="Chaudhuri R.R."/>
            <person name="La Ragione R."/>
            <person name="Hildebrand F."/>
            <person name="Pallen M.J."/>
        </authorList>
    </citation>
    <scope>NUCLEOTIDE SEQUENCE</scope>
    <source>
        <strain evidence="4">CHK186-9395</strain>
    </source>
</reference>
<dbReference type="PANTHER" id="PTHR46470">
    <property type="entry name" value="N-ACYLNEURAMINATE-9-PHOSPHATASE"/>
    <property type="match status" value="1"/>
</dbReference>
<dbReference type="AlphaFoldDB" id="A0A9D1SY80"/>
<proteinExistence type="predicted"/>
<dbReference type="Gene3D" id="3.40.50.1000">
    <property type="entry name" value="HAD superfamily/HAD-like"/>
    <property type="match status" value="1"/>
</dbReference>
<evidence type="ECO:0000256" key="3">
    <source>
        <dbReference type="ARBA" id="ARBA00022842"/>
    </source>
</evidence>
<gene>
    <name evidence="4" type="ORF">IAA62_01070</name>
</gene>